<keyword evidence="4" id="KW-0804">Transcription</keyword>
<keyword evidence="3 4" id="KW-0539">Nucleus</keyword>
<evidence type="ECO:0000256" key="1">
    <source>
        <dbReference type="ARBA" id="ARBA00004123"/>
    </source>
</evidence>
<dbReference type="OrthoDB" id="5418434at2759"/>
<feature type="coiled-coil region" evidence="5">
    <location>
        <begin position="56"/>
        <end position="115"/>
    </location>
</feature>
<dbReference type="FunCoup" id="I2H020">
    <property type="interactions" value="139"/>
</dbReference>
<dbReference type="GO" id="GO:0003712">
    <property type="term" value="F:transcription coregulator activity"/>
    <property type="evidence" value="ECO:0007669"/>
    <property type="project" value="InterPro"/>
</dbReference>
<dbReference type="InterPro" id="IPR019404">
    <property type="entry name" value="Mediator_Med11"/>
</dbReference>
<gene>
    <name evidence="6" type="primary">TBLA0B09070</name>
    <name evidence="4" type="synonym">MED11</name>
    <name evidence="6" type="ORF">TBLA_0B09070</name>
</gene>
<comment type="subunit">
    <text evidence="4">Component of the Mediator complex.</text>
</comment>
<dbReference type="AlphaFoldDB" id="I2H020"/>
<comment type="function">
    <text evidence="4">Component of the Mediator complex, a coactivator involved in the regulated transcription of nearly all RNA polymerase II-dependent genes. Mediator functions as a bridge to convey information from gene-specific regulatory proteins to the basal RNA polymerase II transcription machinery. Mediator is recruited to promoters by direct interactions with regulatory proteins and serves as a scaffold for the assembly of a functional pre-initiation complex with RNA polymerase II and the general transcription factors.</text>
</comment>
<keyword evidence="5" id="KW-0175">Coiled coil</keyword>
<dbReference type="KEGG" id="tbl:TBLA_0B09070"/>
<dbReference type="STRING" id="1071380.I2H020"/>
<dbReference type="eggNOG" id="ENOG502S3YW">
    <property type="taxonomic scope" value="Eukaryota"/>
</dbReference>
<evidence type="ECO:0000313" key="7">
    <source>
        <dbReference type="Proteomes" id="UP000002866"/>
    </source>
</evidence>
<keyword evidence="4" id="KW-0805">Transcription regulation</keyword>
<evidence type="ECO:0000256" key="2">
    <source>
        <dbReference type="ARBA" id="ARBA00008186"/>
    </source>
</evidence>
<dbReference type="GO" id="GO:0016592">
    <property type="term" value="C:mediator complex"/>
    <property type="evidence" value="ECO:0007669"/>
    <property type="project" value="InterPro"/>
</dbReference>
<keyword evidence="4" id="KW-0010">Activator</keyword>
<dbReference type="InParanoid" id="I2H020"/>
<accession>I2H020</accession>
<dbReference type="GO" id="GO:0006357">
    <property type="term" value="P:regulation of transcription by RNA polymerase II"/>
    <property type="evidence" value="ECO:0007669"/>
    <property type="project" value="InterPro"/>
</dbReference>
<evidence type="ECO:0000256" key="4">
    <source>
        <dbReference type="RuleBase" id="RU364147"/>
    </source>
</evidence>
<organism evidence="6 7">
    <name type="scientific">Henningerozyma blattae (strain ATCC 34711 / CBS 6284 / DSM 70876 / NBRC 10599 / NRRL Y-10934 / UCD 77-7)</name>
    <name type="common">Yeast</name>
    <name type="synonym">Tetrapisispora blattae</name>
    <dbReference type="NCBI Taxonomy" id="1071380"/>
    <lineage>
        <taxon>Eukaryota</taxon>
        <taxon>Fungi</taxon>
        <taxon>Dikarya</taxon>
        <taxon>Ascomycota</taxon>
        <taxon>Saccharomycotina</taxon>
        <taxon>Saccharomycetes</taxon>
        <taxon>Saccharomycetales</taxon>
        <taxon>Saccharomycetaceae</taxon>
        <taxon>Henningerozyma</taxon>
    </lineage>
</organism>
<dbReference type="RefSeq" id="XP_004179241.1">
    <property type="nucleotide sequence ID" value="XM_004179193.1"/>
</dbReference>
<dbReference type="HOGENOM" id="CLU_121031_1_0_1"/>
<evidence type="ECO:0000256" key="3">
    <source>
        <dbReference type="ARBA" id="ARBA00023242"/>
    </source>
</evidence>
<comment type="similarity">
    <text evidence="2 4">Belongs to the Mediator complex subunit 11 family.</text>
</comment>
<sequence length="120" mass="13624">MQPKNVQERLESLNAIDARLCAMTDRAAEVVTTFSELKRGNESLKPTFQQNIKNFYADLQEISRQLHEELRVLDENIGTTLLPIVVKKKALGQDDDKLREQLSLLEEVLEENKETGSLAA</sequence>
<evidence type="ECO:0000313" key="6">
    <source>
        <dbReference type="EMBL" id="CCH59722.1"/>
    </source>
</evidence>
<dbReference type="GeneID" id="14494507"/>
<dbReference type="OMA" id="IMDDNIG"/>
<dbReference type="EMBL" id="HE806317">
    <property type="protein sequence ID" value="CCH59722.1"/>
    <property type="molecule type" value="Genomic_DNA"/>
</dbReference>
<comment type="subcellular location">
    <subcellularLocation>
        <location evidence="1 4">Nucleus</location>
    </subcellularLocation>
</comment>
<dbReference type="Gene3D" id="1.10.287.3490">
    <property type="match status" value="1"/>
</dbReference>
<dbReference type="Proteomes" id="UP000002866">
    <property type="component" value="Chromosome 2"/>
</dbReference>
<name>I2H020_HENB6</name>
<proteinExistence type="inferred from homology"/>
<protein>
    <recommendedName>
        <fullName evidence="4">Mediator of RNA polymerase II transcription subunit 11</fullName>
    </recommendedName>
    <alternativeName>
        <fullName evidence="4">Mediator complex subunit 11</fullName>
    </alternativeName>
</protein>
<evidence type="ECO:0000256" key="5">
    <source>
        <dbReference type="SAM" id="Coils"/>
    </source>
</evidence>
<keyword evidence="7" id="KW-1185">Reference proteome</keyword>
<dbReference type="Pfam" id="PF10280">
    <property type="entry name" value="Med11"/>
    <property type="match status" value="1"/>
</dbReference>
<reference evidence="6 7" key="1">
    <citation type="journal article" date="2011" name="Proc. Natl. Acad. Sci. U.S.A.">
        <title>Evolutionary erosion of yeast sex chromosomes by mating-type switching accidents.</title>
        <authorList>
            <person name="Gordon J.L."/>
            <person name="Armisen D."/>
            <person name="Proux-Wera E."/>
            <person name="Oheigeartaigh S.S."/>
            <person name="Byrne K.P."/>
            <person name="Wolfe K.H."/>
        </authorList>
    </citation>
    <scope>NUCLEOTIDE SEQUENCE [LARGE SCALE GENOMIC DNA]</scope>
    <source>
        <strain evidence="7">ATCC 34711 / CBS 6284 / DSM 70876 / NBRC 10599 / NRRL Y-10934 / UCD 77-7</strain>
    </source>
</reference>